<dbReference type="Proteomes" id="UP000828924">
    <property type="component" value="Chromosome"/>
</dbReference>
<dbReference type="Pfam" id="PF00441">
    <property type="entry name" value="Acyl-CoA_dh_1"/>
    <property type="match status" value="1"/>
</dbReference>
<dbReference type="Pfam" id="PF02771">
    <property type="entry name" value="Acyl-CoA_dh_N"/>
    <property type="match status" value="1"/>
</dbReference>
<comment type="cofactor">
    <cofactor evidence="1 5">
        <name>FAD</name>
        <dbReference type="ChEBI" id="CHEBI:57692"/>
    </cofactor>
</comment>
<dbReference type="Gene3D" id="1.10.540.10">
    <property type="entry name" value="Acyl-CoA dehydrogenase/oxidase, N-terminal domain"/>
    <property type="match status" value="1"/>
</dbReference>
<keyword evidence="3 5" id="KW-0285">Flavoprotein</keyword>
<comment type="similarity">
    <text evidence="2 5">Belongs to the acyl-CoA dehydrogenase family.</text>
</comment>
<dbReference type="PANTHER" id="PTHR43884">
    <property type="entry name" value="ACYL-COA DEHYDROGENASE"/>
    <property type="match status" value="1"/>
</dbReference>
<evidence type="ECO:0000313" key="10">
    <source>
        <dbReference type="Proteomes" id="UP000828924"/>
    </source>
</evidence>
<dbReference type="CDD" id="cd00567">
    <property type="entry name" value="ACAD"/>
    <property type="match status" value="1"/>
</dbReference>
<dbReference type="InterPro" id="IPR036250">
    <property type="entry name" value="AcylCo_DH-like_C"/>
</dbReference>
<dbReference type="PIRSF" id="PIRSF016578">
    <property type="entry name" value="HsaA"/>
    <property type="match status" value="1"/>
</dbReference>
<dbReference type="Pfam" id="PF02770">
    <property type="entry name" value="Acyl-CoA_dh_M"/>
    <property type="match status" value="1"/>
</dbReference>
<protein>
    <submittedName>
        <fullName evidence="9">Acyl-CoA/acyl-ACP dehydrogenase</fullName>
    </submittedName>
</protein>
<feature type="domain" description="Acyl-CoA dehydrogenase/oxidase N-terminal" evidence="8">
    <location>
        <begin position="2"/>
        <end position="108"/>
    </location>
</feature>
<dbReference type="InterPro" id="IPR006091">
    <property type="entry name" value="Acyl-CoA_Oxase/DH_mid-dom"/>
</dbReference>
<dbReference type="InterPro" id="IPR046373">
    <property type="entry name" value="Acyl-CoA_Oxase/DH_mid-dom_sf"/>
</dbReference>
<dbReference type="RefSeq" id="WP_242335201.1">
    <property type="nucleotide sequence ID" value="NZ_CP071872.1"/>
</dbReference>
<evidence type="ECO:0000259" key="7">
    <source>
        <dbReference type="Pfam" id="PF02770"/>
    </source>
</evidence>
<evidence type="ECO:0000256" key="2">
    <source>
        <dbReference type="ARBA" id="ARBA00009347"/>
    </source>
</evidence>
<reference evidence="9 10" key="1">
    <citation type="submission" date="2021-03" db="EMBL/GenBank/DDBJ databases">
        <title>Complete genome of Streptomyces formicae strain 1H-GS9 (DSM 100524).</title>
        <authorList>
            <person name="Atanasov K.E."/>
            <person name="Altabella T."/>
            <person name="Ferrer A."/>
        </authorList>
    </citation>
    <scope>NUCLEOTIDE SEQUENCE [LARGE SCALE GENOMIC DNA]</scope>
    <source>
        <strain evidence="9 10">1H-GS9</strain>
    </source>
</reference>
<feature type="domain" description="Acyl-CoA dehydrogenase/oxidase C-terminal" evidence="6">
    <location>
        <begin position="217"/>
        <end position="373"/>
    </location>
</feature>
<evidence type="ECO:0000256" key="5">
    <source>
        <dbReference type="RuleBase" id="RU362125"/>
    </source>
</evidence>
<dbReference type="Gene3D" id="2.40.110.10">
    <property type="entry name" value="Butyryl-CoA Dehydrogenase, subunit A, domain 2"/>
    <property type="match status" value="1"/>
</dbReference>
<dbReference type="InterPro" id="IPR037069">
    <property type="entry name" value="AcylCoA_DH/ox_N_sf"/>
</dbReference>
<evidence type="ECO:0000313" key="9">
    <source>
        <dbReference type="EMBL" id="UNM14790.1"/>
    </source>
</evidence>
<evidence type="ECO:0000256" key="3">
    <source>
        <dbReference type="ARBA" id="ARBA00022630"/>
    </source>
</evidence>
<accession>A0ABY3WT06</accession>
<dbReference type="InterPro" id="IPR013786">
    <property type="entry name" value="AcylCoA_DH/ox_N"/>
</dbReference>
<evidence type="ECO:0000259" key="6">
    <source>
        <dbReference type="Pfam" id="PF00441"/>
    </source>
</evidence>
<feature type="domain" description="Acyl-CoA oxidase/dehydrogenase middle" evidence="7">
    <location>
        <begin position="114"/>
        <end position="207"/>
    </location>
</feature>
<keyword evidence="5" id="KW-0560">Oxidoreductase</keyword>
<sequence length="390" mass="41898">MERSLVDRIRDFVGAELVGNERFFDGRPEVPVKASHVLRDEGLANWWLPRDYGTLGASLEESVDVVAELAYGDAGFASSSFISILGADILHFFGNRSVAESFLGPMARTGGFCATLVSEQAAGSELGRIQTSFSIKNDHVTLNGQKFLSQNSAYADFLVVAARPTEGGSTVRLVVVPRDTPGIDVIKRWETNGLRGTGLYRVNLTDCKVPAANIIPGNGLRLLEAGLNASRILIAACAIGMSRRIRDISMDYARTKELKGSLLIDNAVFTSKIGQIEMLIDVMANQCKSAAVQFDDLCSAPDPAKALFQGGMLKSALAAKMYCGQAGWEVATIGSQMFGGLGYTEGHLIGKLVRDIRSVALVEGGDDVTRDLLFSRCVLPADNRRRVAAG</sequence>
<evidence type="ECO:0000256" key="4">
    <source>
        <dbReference type="ARBA" id="ARBA00022827"/>
    </source>
</evidence>
<name>A0ABY3WT06_9ACTN</name>
<organism evidence="9 10">
    <name type="scientific">Streptomyces formicae</name>
    <dbReference type="NCBI Taxonomy" id="1616117"/>
    <lineage>
        <taxon>Bacteria</taxon>
        <taxon>Bacillati</taxon>
        <taxon>Actinomycetota</taxon>
        <taxon>Actinomycetes</taxon>
        <taxon>Kitasatosporales</taxon>
        <taxon>Streptomycetaceae</taxon>
        <taxon>Streptomyces</taxon>
    </lineage>
</organism>
<dbReference type="PANTHER" id="PTHR43884:SF12">
    <property type="entry name" value="ISOVALERYL-COA DEHYDROGENASE, MITOCHONDRIAL-RELATED"/>
    <property type="match status" value="1"/>
</dbReference>
<keyword evidence="4 5" id="KW-0274">FAD</keyword>
<evidence type="ECO:0000256" key="1">
    <source>
        <dbReference type="ARBA" id="ARBA00001974"/>
    </source>
</evidence>
<gene>
    <name evidence="9" type="ORF">J4032_27960</name>
</gene>
<proteinExistence type="inferred from homology"/>
<evidence type="ECO:0000259" key="8">
    <source>
        <dbReference type="Pfam" id="PF02771"/>
    </source>
</evidence>
<dbReference type="SUPFAM" id="SSF56645">
    <property type="entry name" value="Acyl-CoA dehydrogenase NM domain-like"/>
    <property type="match status" value="1"/>
</dbReference>
<dbReference type="SUPFAM" id="SSF47203">
    <property type="entry name" value="Acyl-CoA dehydrogenase C-terminal domain-like"/>
    <property type="match status" value="1"/>
</dbReference>
<dbReference type="InterPro" id="IPR009075">
    <property type="entry name" value="AcylCo_DH/oxidase_C"/>
</dbReference>
<dbReference type="Gene3D" id="1.20.140.10">
    <property type="entry name" value="Butyryl-CoA Dehydrogenase, subunit A, domain 3"/>
    <property type="match status" value="1"/>
</dbReference>
<dbReference type="InterPro" id="IPR009100">
    <property type="entry name" value="AcylCoA_DH/oxidase_NM_dom_sf"/>
</dbReference>
<keyword evidence="10" id="KW-1185">Reference proteome</keyword>
<dbReference type="EMBL" id="CP071872">
    <property type="protein sequence ID" value="UNM14790.1"/>
    <property type="molecule type" value="Genomic_DNA"/>
</dbReference>